<protein>
    <submittedName>
        <fullName evidence="8">Myosin-15</fullName>
    </submittedName>
</protein>
<dbReference type="GO" id="GO:0051015">
    <property type="term" value="F:actin filament binding"/>
    <property type="evidence" value="ECO:0000318"/>
    <property type="project" value="GO_Central"/>
</dbReference>
<dbReference type="GO" id="GO:0000146">
    <property type="term" value="F:microfilament motor activity"/>
    <property type="evidence" value="ECO:0000318"/>
    <property type="project" value="GO_Central"/>
</dbReference>
<feature type="compositionally biased region" description="Gly residues" evidence="7">
    <location>
        <begin position="716"/>
        <end position="730"/>
    </location>
</feature>
<feature type="coiled-coil region" evidence="6">
    <location>
        <begin position="480"/>
        <end position="549"/>
    </location>
</feature>
<dbReference type="InterPro" id="IPR027417">
    <property type="entry name" value="P-loop_NTPase"/>
</dbReference>
<evidence type="ECO:0000256" key="6">
    <source>
        <dbReference type="SAM" id="Coils"/>
    </source>
</evidence>
<dbReference type="InterPro" id="IPR000048">
    <property type="entry name" value="IQ_motif_EF-hand-BS"/>
</dbReference>
<dbReference type="Gene3D" id="1.20.5.190">
    <property type="match status" value="3"/>
</dbReference>
<dbReference type="InterPro" id="IPR036691">
    <property type="entry name" value="Endo/exonu/phosph_ase_sf"/>
</dbReference>
<dbReference type="GO" id="GO:0005516">
    <property type="term" value="F:calmodulin binding"/>
    <property type="evidence" value="ECO:0007669"/>
    <property type="project" value="UniProtKB-KW"/>
</dbReference>
<name>A0A2G2YWP3_CAPAN</name>
<feature type="region of interest" description="Disordered" evidence="7">
    <location>
        <begin position="710"/>
        <end position="730"/>
    </location>
</feature>
<dbReference type="Pfam" id="PF00612">
    <property type="entry name" value="IQ"/>
    <property type="match status" value="6"/>
</dbReference>
<dbReference type="GO" id="GO:0015629">
    <property type="term" value="C:actin cytoskeleton"/>
    <property type="evidence" value="ECO:0000318"/>
    <property type="project" value="GO_Central"/>
</dbReference>
<keyword evidence="5 6" id="KW-0175">Coiled coil</keyword>
<dbReference type="GO" id="GO:0005737">
    <property type="term" value="C:cytoplasm"/>
    <property type="evidence" value="ECO:0000318"/>
    <property type="project" value="GO_Central"/>
</dbReference>
<reference evidence="8 9" key="1">
    <citation type="journal article" date="2014" name="Nat. Genet.">
        <title>Genome sequence of the hot pepper provides insights into the evolution of pungency in Capsicum species.</title>
        <authorList>
            <person name="Kim S."/>
            <person name="Park M."/>
            <person name="Yeom S.I."/>
            <person name="Kim Y.M."/>
            <person name="Lee J.M."/>
            <person name="Lee H.A."/>
            <person name="Seo E."/>
            <person name="Choi J."/>
            <person name="Cheong K."/>
            <person name="Kim K.T."/>
            <person name="Jung K."/>
            <person name="Lee G.W."/>
            <person name="Oh S.K."/>
            <person name="Bae C."/>
            <person name="Kim S.B."/>
            <person name="Lee H.Y."/>
            <person name="Kim S.Y."/>
            <person name="Kim M.S."/>
            <person name="Kang B.C."/>
            <person name="Jo Y.D."/>
            <person name="Yang H.B."/>
            <person name="Jeong H.J."/>
            <person name="Kang W.H."/>
            <person name="Kwon J.K."/>
            <person name="Shin C."/>
            <person name="Lim J.Y."/>
            <person name="Park J.H."/>
            <person name="Huh J.H."/>
            <person name="Kim J.S."/>
            <person name="Kim B.D."/>
            <person name="Cohen O."/>
            <person name="Paran I."/>
            <person name="Suh M.C."/>
            <person name="Lee S.B."/>
            <person name="Kim Y.K."/>
            <person name="Shin Y."/>
            <person name="Noh S.J."/>
            <person name="Park J."/>
            <person name="Seo Y.S."/>
            <person name="Kwon S.Y."/>
            <person name="Kim H.A."/>
            <person name="Park J.M."/>
            <person name="Kim H.J."/>
            <person name="Choi S.B."/>
            <person name="Bosland P.W."/>
            <person name="Reeves G."/>
            <person name="Jo S.H."/>
            <person name="Lee B.W."/>
            <person name="Cho H.T."/>
            <person name="Choi H.S."/>
            <person name="Lee M.S."/>
            <person name="Yu Y."/>
            <person name="Do Choi Y."/>
            <person name="Park B.S."/>
            <person name="van Deynze A."/>
            <person name="Ashrafi H."/>
            <person name="Hill T."/>
            <person name="Kim W.T."/>
            <person name="Pai H.S."/>
            <person name="Ahn H.K."/>
            <person name="Yeam I."/>
            <person name="Giovannoni J.J."/>
            <person name="Rose J.K."/>
            <person name="Sorensen I."/>
            <person name="Lee S.J."/>
            <person name="Kim R.W."/>
            <person name="Choi I.Y."/>
            <person name="Choi B.S."/>
            <person name="Lim J.S."/>
            <person name="Lee Y.H."/>
            <person name="Choi D."/>
        </authorList>
    </citation>
    <scope>NUCLEOTIDE SEQUENCE [LARGE SCALE GENOMIC DNA]</scope>
    <source>
        <strain evidence="9">cv. CM334</strain>
    </source>
</reference>
<gene>
    <name evidence="8" type="ORF">T459_21464</name>
</gene>
<dbReference type="EMBL" id="AYRZ02000008">
    <property type="protein sequence ID" value="PHT74187.1"/>
    <property type="molecule type" value="Genomic_DNA"/>
</dbReference>
<dbReference type="GO" id="GO:0007015">
    <property type="term" value="P:actin filament organization"/>
    <property type="evidence" value="ECO:0000318"/>
    <property type="project" value="GO_Central"/>
</dbReference>
<dbReference type="Gene3D" id="3.60.10.10">
    <property type="entry name" value="Endonuclease/exonuclease/phosphatase"/>
    <property type="match status" value="1"/>
</dbReference>
<organism evidence="8 9">
    <name type="scientific">Capsicum annuum</name>
    <name type="common">Capsicum pepper</name>
    <dbReference type="NCBI Taxonomy" id="4072"/>
    <lineage>
        <taxon>Eukaryota</taxon>
        <taxon>Viridiplantae</taxon>
        <taxon>Streptophyta</taxon>
        <taxon>Embryophyta</taxon>
        <taxon>Tracheophyta</taxon>
        <taxon>Spermatophyta</taxon>
        <taxon>Magnoliopsida</taxon>
        <taxon>eudicotyledons</taxon>
        <taxon>Gunneridae</taxon>
        <taxon>Pentapetalae</taxon>
        <taxon>asterids</taxon>
        <taxon>lamiids</taxon>
        <taxon>Solanales</taxon>
        <taxon>Solanaceae</taxon>
        <taxon>Solanoideae</taxon>
        <taxon>Capsiceae</taxon>
        <taxon>Capsicum</taxon>
    </lineage>
</organism>
<keyword evidence="4" id="KW-0112">Calmodulin-binding</keyword>
<keyword evidence="2" id="KW-0963">Cytoplasm</keyword>
<feature type="coiled-coil region" evidence="6">
    <location>
        <begin position="337"/>
        <end position="381"/>
    </location>
</feature>
<dbReference type="SUPFAM" id="SSF56219">
    <property type="entry name" value="DNase I-like"/>
    <property type="match status" value="1"/>
</dbReference>
<dbReference type="GO" id="GO:0016020">
    <property type="term" value="C:membrane"/>
    <property type="evidence" value="ECO:0000318"/>
    <property type="project" value="GO_Central"/>
</dbReference>
<keyword evidence="3" id="KW-0677">Repeat</keyword>
<sequence length="811" mass="92415">MAVVHLKCDLRWLAHLNLQSAESSDSNGSLFISNRISDVSEGYHFAAFPFSRQITWRGALMYAFADDVVLIDEMRGCVNDKLEVWRQTLESKGFRLSRSKTEYLECKFNDVRQEDEVVVRLDSQTGGSPSGHVVWSGMLASQELSHSKIEGRGNADVALDVNDEKTITEKILQKLKLGNYQLGKTKIFLRAGQIGILDSRRAEILDSSVKQIQSRLRTFLARRDFISNRMAAIHLQTCCRGYLARNIYAVLQEESAAIIIQKYVRQWVLRNAYLQLHASSLLIQSYSRGFAARRKFLLRKENKAATIIQAHWRMCKFRSAFRHRQYNIIAIQCLWRRKLARREFRRLKQEANEAGALRLAKTKLERQLEDLTWRLQLEKKLRLSNEEAKLVEISKLHKTLESLVLELDAAKLAAVNEVNKNAVLQRQLELHMKENAALEREIFSVTELRNENTFLKAHAKGSNLAVDKSLAFKWRMVEERADYSSSLSILEEKNSALEHELLKSIEESTDTIAKLRAVEQTCSQLQQNLKSMEEKLSNSEDEIHILRQKALSATPRSNRAGFTKPFIDKFSGALALPSADRSRPSFESPTPTKMMLPLAQGFSDSRRAKLTSERQQENCEILSRCIKENLGFKDGKPFAACVIYRCLIHWHAFESERTAIFDFIIAEINEVLKTRLSQATLRFRRLDSFPKKGKSGSIGKADSLRRCTGGLDQSRVGGGAGARSGVKSGRGGRVARVDRLRVGSWNIGTLQGKSIELVKILRKRRINMACVQETKWVGSKARNVDGYKLWYSGSERRRNGVGIFVDEERRG</sequence>
<dbReference type="SUPFAM" id="SSF52540">
    <property type="entry name" value="P-loop containing nucleoside triphosphate hydrolases"/>
    <property type="match status" value="2"/>
</dbReference>
<dbReference type="Gramene" id="PHT74187">
    <property type="protein sequence ID" value="PHT74187"/>
    <property type="gene ID" value="T459_21464"/>
</dbReference>
<evidence type="ECO:0000256" key="7">
    <source>
        <dbReference type="SAM" id="MobiDB-lite"/>
    </source>
</evidence>
<dbReference type="PANTHER" id="PTHR46184">
    <property type="entry name" value="UNCONVENTIONAL MYOSIN-IXB-LIKE PROTEIN"/>
    <property type="match status" value="1"/>
</dbReference>
<dbReference type="PANTHER" id="PTHR46184:SF5">
    <property type="entry name" value="UNCONVENTIONAL MYOSIN-IXA-LIKE"/>
    <property type="match status" value="1"/>
</dbReference>
<reference evidence="8 9" key="2">
    <citation type="journal article" date="2017" name="Genome Biol.">
        <title>New reference genome sequences of hot pepper reveal the massive evolution of plant disease-resistance genes by retroduplication.</title>
        <authorList>
            <person name="Kim S."/>
            <person name="Park J."/>
            <person name="Yeom S.I."/>
            <person name="Kim Y.M."/>
            <person name="Seo E."/>
            <person name="Kim K.T."/>
            <person name="Kim M.S."/>
            <person name="Lee J.M."/>
            <person name="Cheong K."/>
            <person name="Shin H.S."/>
            <person name="Kim S.B."/>
            <person name="Han K."/>
            <person name="Lee J."/>
            <person name="Park M."/>
            <person name="Lee H.A."/>
            <person name="Lee H.Y."/>
            <person name="Lee Y."/>
            <person name="Oh S."/>
            <person name="Lee J.H."/>
            <person name="Choi E."/>
            <person name="Choi E."/>
            <person name="Lee S.E."/>
            <person name="Jeon J."/>
            <person name="Kim H."/>
            <person name="Choi G."/>
            <person name="Song H."/>
            <person name="Lee J."/>
            <person name="Lee S.C."/>
            <person name="Kwon J.K."/>
            <person name="Lee H.Y."/>
            <person name="Koo N."/>
            <person name="Hong Y."/>
            <person name="Kim R.W."/>
            <person name="Kang W.H."/>
            <person name="Huh J.H."/>
            <person name="Kang B.C."/>
            <person name="Yang T.J."/>
            <person name="Lee Y.H."/>
            <person name="Bennetzen J.L."/>
            <person name="Choi D."/>
        </authorList>
    </citation>
    <scope>NUCLEOTIDE SEQUENCE [LARGE SCALE GENOMIC DNA]</scope>
    <source>
        <strain evidence="9">cv. CM334</strain>
    </source>
</reference>
<evidence type="ECO:0000313" key="9">
    <source>
        <dbReference type="Proteomes" id="UP000222542"/>
    </source>
</evidence>
<keyword evidence="9" id="KW-1185">Reference proteome</keyword>
<dbReference type="SMART" id="SM00015">
    <property type="entry name" value="IQ"/>
    <property type="match status" value="6"/>
</dbReference>
<dbReference type="FunFam" id="1.20.5.190:FF:000001">
    <property type="entry name" value="unconventional myosin-Va"/>
    <property type="match status" value="1"/>
</dbReference>
<dbReference type="CDD" id="cd23767">
    <property type="entry name" value="IQCD"/>
    <property type="match status" value="1"/>
</dbReference>
<dbReference type="PROSITE" id="PS50096">
    <property type="entry name" value="IQ"/>
    <property type="match status" value="4"/>
</dbReference>
<evidence type="ECO:0000256" key="3">
    <source>
        <dbReference type="ARBA" id="ARBA00022737"/>
    </source>
</evidence>
<evidence type="ECO:0000256" key="1">
    <source>
        <dbReference type="ARBA" id="ARBA00004496"/>
    </source>
</evidence>
<dbReference type="GO" id="GO:0035556">
    <property type="term" value="P:intracellular signal transduction"/>
    <property type="evidence" value="ECO:0007669"/>
    <property type="project" value="InterPro"/>
</dbReference>
<accession>A0A2G2YWP3</accession>
<dbReference type="InterPro" id="IPR046987">
    <property type="entry name" value="Myo9"/>
</dbReference>
<dbReference type="GO" id="GO:0005096">
    <property type="term" value="F:GTPase activator activity"/>
    <property type="evidence" value="ECO:0007669"/>
    <property type="project" value="InterPro"/>
</dbReference>
<comment type="subcellular location">
    <subcellularLocation>
        <location evidence="1">Cytoplasm</location>
    </subcellularLocation>
</comment>
<dbReference type="STRING" id="4072.A0A2G2YWP3"/>
<evidence type="ECO:0000256" key="4">
    <source>
        <dbReference type="ARBA" id="ARBA00022860"/>
    </source>
</evidence>
<evidence type="ECO:0000256" key="2">
    <source>
        <dbReference type="ARBA" id="ARBA00022490"/>
    </source>
</evidence>
<evidence type="ECO:0000313" key="8">
    <source>
        <dbReference type="EMBL" id="PHT74187.1"/>
    </source>
</evidence>
<evidence type="ECO:0000256" key="5">
    <source>
        <dbReference type="ARBA" id="ARBA00023054"/>
    </source>
</evidence>
<dbReference type="AlphaFoldDB" id="A0A2G2YWP3"/>
<comment type="caution">
    <text evidence="8">The sequence shown here is derived from an EMBL/GenBank/DDBJ whole genome shotgun (WGS) entry which is preliminary data.</text>
</comment>
<proteinExistence type="predicted"/>
<dbReference type="Gene3D" id="3.30.70.1590">
    <property type="match status" value="1"/>
</dbReference>
<dbReference type="Proteomes" id="UP000222542">
    <property type="component" value="Unassembled WGS sequence"/>
</dbReference>